<feature type="binding site" evidence="14 15">
    <location>
        <position position="107"/>
    </location>
    <ligand>
        <name>a divalent metal cation</name>
        <dbReference type="ChEBI" id="CHEBI:60240"/>
    </ligand>
</feature>
<dbReference type="InterPro" id="IPR012337">
    <property type="entry name" value="RNaseH-like_sf"/>
</dbReference>
<evidence type="ECO:0000256" key="15">
    <source>
        <dbReference type="PROSITE-ProRule" id="PRU01319"/>
    </source>
</evidence>
<feature type="binding site" evidence="14 15">
    <location>
        <position position="203"/>
    </location>
    <ligand>
        <name>a divalent metal cation</name>
        <dbReference type="ChEBI" id="CHEBI:60240"/>
    </ligand>
</feature>
<dbReference type="SUPFAM" id="SSF53098">
    <property type="entry name" value="Ribonuclease H-like"/>
    <property type="match status" value="1"/>
</dbReference>
<keyword evidence="19" id="KW-1185">Reference proteome</keyword>
<comment type="cofactor">
    <cofactor evidence="14 15">
        <name>Mn(2+)</name>
        <dbReference type="ChEBI" id="CHEBI:29035"/>
    </cofactor>
    <cofactor evidence="14 15">
        <name>Mg(2+)</name>
        <dbReference type="ChEBI" id="CHEBI:18420"/>
    </cofactor>
    <text evidence="14 15">Manganese or magnesium. Binds 1 divalent metal ion per monomer in the absence of substrate. May bind a second metal ion after substrate binding.</text>
</comment>
<accession>A0ABU4JSA8</accession>
<dbReference type="PANTHER" id="PTHR10954">
    <property type="entry name" value="RIBONUCLEASE H2 SUBUNIT A"/>
    <property type="match status" value="1"/>
</dbReference>
<dbReference type="InterPro" id="IPR036397">
    <property type="entry name" value="RNaseH_sf"/>
</dbReference>
<name>A0ABU4JSA8_9CLOT</name>
<dbReference type="HAMAP" id="MF_00052_B">
    <property type="entry name" value="RNase_HII_B"/>
    <property type="match status" value="1"/>
</dbReference>
<dbReference type="InterPro" id="IPR022898">
    <property type="entry name" value="RNase_HII"/>
</dbReference>
<evidence type="ECO:0000256" key="8">
    <source>
        <dbReference type="ARBA" id="ARBA00022490"/>
    </source>
</evidence>
<protein>
    <recommendedName>
        <fullName evidence="7 14">Ribonuclease HII</fullName>
        <shortName evidence="14">RNase HII</shortName>
        <ecNumber evidence="6 14">3.1.26.4</ecNumber>
    </recommendedName>
</protein>
<comment type="caution">
    <text evidence="18">The sequence shown here is derived from an EMBL/GenBank/DDBJ whole genome shotgun (WGS) entry which is preliminary data.</text>
</comment>
<evidence type="ECO:0000256" key="7">
    <source>
        <dbReference type="ARBA" id="ARBA00019179"/>
    </source>
</evidence>
<evidence type="ECO:0000256" key="13">
    <source>
        <dbReference type="ARBA" id="ARBA00023211"/>
    </source>
</evidence>
<dbReference type="PROSITE" id="PS51975">
    <property type="entry name" value="RNASE_H_2"/>
    <property type="match status" value="1"/>
</dbReference>
<dbReference type="InterPro" id="IPR001352">
    <property type="entry name" value="RNase_HII/HIII"/>
</dbReference>
<evidence type="ECO:0000256" key="2">
    <source>
        <dbReference type="ARBA" id="ARBA00001946"/>
    </source>
</evidence>
<evidence type="ECO:0000256" key="9">
    <source>
        <dbReference type="ARBA" id="ARBA00022722"/>
    </source>
</evidence>
<evidence type="ECO:0000259" key="17">
    <source>
        <dbReference type="PROSITE" id="PS51975"/>
    </source>
</evidence>
<dbReference type="NCBIfam" id="NF000595">
    <property type="entry name" value="PRK00015.1-3"/>
    <property type="match status" value="1"/>
</dbReference>
<evidence type="ECO:0000256" key="3">
    <source>
        <dbReference type="ARBA" id="ARBA00004065"/>
    </source>
</evidence>
<organism evidence="18 19">
    <name type="scientific">Clostridium tanneri</name>
    <dbReference type="NCBI Taxonomy" id="3037988"/>
    <lineage>
        <taxon>Bacteria</taxon>
        <taxon>Bacillati</taxon>
        <taxon>Bacillota</taxon>
        <taxon>Clostridia</taxon>
        <taxon>Eubacteriales</taxon>
        <taxon>Clostridiaceae</taxon>
        <taxon>Clostridium</taxon>
    </lineage>
</organism>
<comment type="cofactor">
    <cofactor evidence="2">
        <name>Mg(2+)</name>
        <dbReference type="ChEBI" id="CHEBI:18420"/>
    </cofactor>
</comment>
<evidence type="ECO:0000313" key="19">
    <source>
        <dbReference type="Proteomes" id="UP001281656"/>
    </source>
</evidence>
<comment type="subcellular location">
    <subcellularLocation>
        <location evidence="4 14">Cytoplasm</location>
    </subcellularLocation>
</comment>
<evidence type="ECO:0000256" key="16">
    <source>
        <dbReference type="RuleBase" id="RU003515"/>
    </source>
</evidence>
<evidence type="ECO:0000256" key="14">
    <source>
        <dbReference type="HAMAP-Rule" id="MF_00052"/>
    </source>
</evidence>
<keyword evidence="13 14" id="KW-0464">Manganese</keyword>
<comment type="catalytic activity">
    <reaction evidence="1 14 15 16">
        <text>Endonucleolytic cleavage to 5'-phosphomonoester.</text>
        <dbReference type="EC" id="3.1.26.4"/>
    </reaction>
</comment>
<dbReference type="NCBIfam" id="NF000594">
    <property type="entry name" value="PRK00015.1-1"/>
    <property type="match status" value="1"/>
</dbReference>
<dbReference type="Pfam" id="PF01351">
    <property type="entry name" value="RNase_HII"/>
    <property type="match status" value="1"/>
</dbReference>
<evidence type="ECO:0000256" key="1">
    <source>
        <dbReference type="ARBA" id="ARBA00000077"/>
    </source>
</evidence>
<evidence type="ECO:0000256" key="4">
    <source>
        <dbReference type="ARBA" id="ARBA00004496"/>
    </source>
</evidence>
<keyword evidence="9 14" id="KW-0540">Nuclease</keyword>
<dbReference type="Gene3D" id="3.30.420.10">
    <property type="entry name" value="Ribonuclease H-like superfamily/Ribonuclease H"/>
    <property type="match status" value="1"/>
</dbReference>
<feature type="binding site" evidence="14 15">
    <location>
        <position position="106"/>
    </location>
    <ligand>
        <name>a divalent metal cation</name>
        <dbReference type="ChEBI" id="CHEBI:60240"/>
    </ligand>
</feature>
<evidence type="ECO:0000256" key="12">
    <source>
        <dbReference type="ARBA" id="ARBA00022801"/>
    </source>
</evidence>
<keyword evidence="10 14" id="KW-0479">Metal-binding</keyword>
<evidence type="ECO:0000256" key="11">
    <source>
        <dbReference type="ARBA" id="ARBA00022759"/>
    </source>
</evidence>
<feature type="domain" description="RNase H type-2" evidence="17">
    <location>
        <begin position="100"/>
        <end position="287"/>
    </location>
</feature>
<comment type="similarity">
    <text evidence="5 14 16">Belongs to the RNase HII family.</text>
</comment>
<evidence type="ECO:0000256" key="6">
    <source>
        <dbReference type="ARBA" id="ARBA00012180"/>
    </source>
</evidence>
<evidence type="ECO:0000256" key="5">
    <source>
        <dbReference type="ARBA" id="ARBA00007383"/>
    </source>
</evidence>
<reference evidence="18 19" key="1">
    <citation type="submission" date="2023-04" db="EMBL/GenBank/DDBJ databases">
        <title>Clostridium tannerae sp. nov., isolated from the fecal material of an alpaca.</title>
        <authorList>
            <person name="Miller S."/>
            <person name="Hendry M."/>
            <person name="King J."/>
            <person name="Sankaranarayanan K."/>
            <person name="Lawson P.A."/>
        </authorList>
    </citation>
    <scope>NUCLEOTIDE SEQUENCE [LARGE SCALE GENOMIC DNA]</scope>
    <source>
        <strain evidence="18 19">A1-XYC3</strain>
    </source>
</reference>
<keyword evidence="8 14" id="KW-0963">Cytoplasm</keyword>
<dbReference type="PANTHER" id="PTHR10954:SF18">
    <property type="entry name" value="RIBONUCLEASE HII"/>
    <property type="match status" value="1"/>
</dbReference>
<keyword evidence="11 14" id="KW-0255">Endonuclease</keyword>
<dbReference type="Proteomes" id="UP001281656">
    <property type="component" value="Unassembled WGS sequence"/>
</dbReference>
<dbReference type="RefSeq" id="WP_318797746.1">
    <property type="nucleotide sequence ID" value="NZ_JARUJP010000007.1"/>
</dbReference>
<dbReference type="EMBL" id="JARUJP010000007">
    <property type="protein sequence ID" value="MDW8801043.1"/>
    <property type="molecule type" value="Genomic_DNA"/>
</dbReference>
<comment type="function">
    <text evidence="3 14 16">Endonuclease that specifically degrades the RNA of RNA-DNA hybrids.</text>
</comment>
<dbReference type="InterPro" id="IPR024567">
    <property type="entry name" value="RNase_HII/HIII_dom"/>
</dbReference>
<dbReference type="GO" id="GO:0004523">
    <property type="term" value="F:RNA-DNA hybrid ribonuclease activity"/>
    <property type="evidence" value="ECO:0007669"/>
    <property type="project" value="UniProtKB-EC"/>
</dbReference>
<gene>
    <name evidence="14" type="primary">rnhB</name>
    <name evidence="18" type="ORF">P8V03_07725</name>
</gene>
<dbReference type="CDD" id="cd07182">
    <property type="entry name" value="RNase_HII_bacteria_HII_like"/>
    <property type="match status" value="1"/>
</dbReference>
<evidence type="ECO:0000313" key="18">
    <source>
        <dbReference type="EMBL" id="MDW8801043.1"/>
    </source>
</evidence>
<sequence>MDIDIVKKDTNFSEIEDNLFKGTAKLNFSSLKTYVAYLQQNYFITDKEKYQQVMNCLSMDSRKNVQSLALSLEKFIFKKESEIDRVKEMYSFDKSFGNYIYVAGVDEVGRGPLAGPIAAGAVVLNLRQKEDRELILGIKDSKKLSEKKREELSKIIKEKAVSYSIALINNNEIDERGIAWCNNEVLRRAVKGLKVAPDIVLSDGYAVKNLDIYNEFIIKGDMKSASIACASIIAKVYRDNLMKEYSKEFPYYGFDGNSGYGTTEHVQAIKKYGICKIHRKSFLKNII</sequence>
<proteinExistence type="inferred from homology"/>
<evidence type="ECO:0000256" key="10">
    <source>
        <dbReference type="ARBA" id="ARBA00022723"/>
    </source>
</evidence>
<keyword evidence="12 14" id="KW-0378">Hydrolase</keyword>
<dbReference type="EC" id="3.1.26.4" evidence="6 14"/>